<organism evidence="16 17">
    <name type="scientific">Catenovulum agarivorans DS-2</name>
    <dbReference type="NCBI Taxonomy" id="1328313"/>
    <lineage>
        <taxon>Bacteria</taxon>
        <taxon>Pseudomonadati</taxon>
        <taxon>Pseudomonadota</taxon>
        <taxon>Gammaproteobacteria</taxon>
        <taxon>Alteromonadales</taxon>
        <taxon>Alteromonadaceae</taxon>
        <taxon>Catenovulum</taxon>
    </lineage>
</organism>
<feature type="short sequence motif" description="Q motif" evidence="10">
    <location>
        <begin position="5"/>
        <end position="33"/>
    </location>
</feature>
<evidence type="ECO:0000256" key="1">
    <source>
        <dbReference type="ARBA" id="ARBA00012552"/>
    </source>
</evidence>
<evidence type="ECO:0000313" key="17">
    <source>
        <dbReference type="Proteomes" id="UP000019276"/>
    </source>
</evidence>
<dbReference type="InterPro" id="IPR001650">
    <property type="entry name" value="Helicase_C-like"/>
</dbReference>
<dbReference type="PANTHER" id="PTHR47959:SF13">
    <property type="entry name" value="ATP-DEPENDENT RNA HELICASE RHLE"/>
    <property type="match status" value="1"/>
</dbReference>
<evidence type="ECO:0000313" key="16">
    <source>
        <dbReference type="EMBL" id="EWH09277.1"/>
    </source>
</evidence>
<evidence type="ECO:0000259" key="14">
    <source>
        <dbReference type="PROSITE" id="PS51194"/>
    </source>
</evidence>
<keyword evidence="6 11" id="KW-0067">ATP-binding</keyword>
<feature type="compositionally biased region" description="Polar residues" evidence="12">
    <location>
        <begin position="502"/>
        <end position="513"/>
    </location>
</feature>
<dbReference type="CDD" id="cd18787">
    <property type="entry name" value="SF2_C_DEAD"/>
    <property type="match status" value="1"/>
</dbReference>
<evidence type="ECO:0000256" key="4">
    <source>
        <dbReference type="ARBA" id="ARBA00022801"/>
    </source>
</evidence>
<dbReference type="Proteomes" id="UP000019276">
    <property type="component" value="Unassembled WGS sequence"/>
</dbReference>
<dbReference type="InterPro" id="IPR011545">
    <property type="entry name" value="DEAD/DEAH_box_helicase_dom"/>
</dbReference>
<feature type="compositionally biased region" description="Basic residues" evidence="12">
    <location>
        <begin position="397"/>
        <end position="409"/>
    </location>
</feature>
<dbReference type="Pfam" id="PF00270">
    <property type="entry name" value="DEAD"/>
    <property type="match status" value="1"/>
</dbReference>
<dbReference type="GO" id="GO:0003676">
    <property type="term" value="F:nucleic acid binding"/>
    <property type="evidence" value="ECO:0007669"/>
    <property type="project" value="InterPro"/>
</dbReference>
<dbReference type="FunFam" id="3.40.50.300:FF:000468">
    <property type="entry name" value="ATP-dependent RNA helicase RhlE"/>
    <property type="match status" value="1"/>
</dbReference>
<evidence type="ECO:0000256" key="11">
    <source>
        <dbReference type="RuleBase" id="RU000492"/>
    </source>
</evidence>
<dbReference type="eggNOG" id="COG0513">
    <property type="taxonomic scope" value="Bacteria"/>
</dbReference>
<dbReference type="SUPFAM" id="SSF52540">
    <property type="entry name" value="P-loop containing nucleoside triphosphate hydrolases"/>
    <property type="match status" value="1"/>
</dbReference>
<dbReference type="InterPro" id="IPR050079">
    <property type="entry name" value="DEAD_box_RNA_helicase"/>
</dbReference>
<dbReference type="InterPro" id="IPR014014">
    <property type="entry name" value="RNA_helicase_DEAD_Q_motif"/>
</dbReference>
<evidence type="ECO:0000256" key="7">
    <source>
        <dbReference type="ARBA" id="ARBA00038437"/>
    </source>
</evidence>
<dbReference type="PROSITE" id="PS51192">
    <property type="entry name" value="HELICASE_ATP_BIND_1"/>
    <property type="match status" value="1"/>
</dbReference>
<evidence type="ECO:0000256" key="10">
    <source>
        <dbReference type="PROSITE-ProRule" id="PRU00552"/>
    </source>
</evidence>
<feature type="domain" description="DEAD-box RNA helicase Q" evidence="15">
    <location>
        <begin position="5"/>
        <end position="33"/>
    </location>
</feature>
<dbReference type="CDD" id="cd00268">
    <property type="entry name" value="DEADc"/>
    <property type="match status" value="1"/>
</dbReference>
<dbReference type="PROSITE" id="PS51194">
    <property type="entry name" value="HELICASE_CTER"/>
    <property type="match status" value="1"/>
</dbReference>
<dbReference type="InterPro" id="IPR000629">
    <property type="entry name" value="RNA-helicase_DEAD-box_CS"/>
</dbReference>
<dbReference type="GO" id="GO:0003724">
    <property type="term" value="F:RNA helicase activity"/>
    <property type="evidence" value="ECO:0007669"/>
    <property type="project" value="UniProtKB-EC"/>
</dbReference>
<dbReference type="InterPro" id="IPR044742">
    <property type="entry name" value="DEAD/DEAH_RhlB"/>
</dbReference>
<dbReference type="EC" id="3.6.4.13" evidence="1"/>
<dbReference type="SMART" id="SM00490">
    <property type="entry name" value="HELICc"/>
    <property type="match status" value="1"/>
</dbReference>
<keyword evidence="4 11" id="KW-0378">Hydrolase</keyword>
<dbReference type="PROSITE" id="PS00039">
    <property type="entry name" value="DEAD_ATP_HELICASE"/>
    <property type="match status" value="1"/>
</dbReference>
<evidence type="ECO:0000256" key="3">
    <source>
        <dbReference type="ARBA" id="ARBA00022741"/>
    </source>
</evidence>
<proteinExistence type="inferred from homology"/>
<dbReference type="RefSeq" id="WP_051479874.1">
    <property type="nucleotide sequence ID" value="NZ_ARZY01000026.1"/>
</dbReference>
<keyword evidence="5 11" id="KW-0347">Helicase</keyword>
<dbReference type="PROSITE" id="PS51195">
    <property type="entry name" value="Q_MOTIF"/>
    <property type="match status" value="1"/>
</dbReference>
<evidence type="ECO:0000256" key="8">
    <source>
        <dbReference type="ARBA" id="ARBA00047984"/>
    </source>
</evidence>
<dbReference type="SMART" id="SM00487">
    <property type="entry name" value="DEXDc"/>
    <property type="match status" value="1"/>
</dbReference>
<accession>W7QJY6</accession>
<sequence length="529" mass="57939">MTDQISFAELKLAEPILRAIDAKGYTTASPIQQKAIPFIMAGKNVMAAAQTGTGKTAGFTLPILHKLLTSNKSTKQAGNQVRCLILTPTRELAAQVADNVATYAQFTKIKSVVVFGGVKINPQMQKLRGGADILIATPGRLLDLYQQNALKFDDLEVLVLDEADRMLDMGFVRDIEKIVKLLPAQRQNLLFSATFSADIRQLAKQVIGPATEVSVNTENSTTHLVEQSLYSVDKNNKTALLIKLIEQQKWTQAIVFTRTKHGANRVARKLTQQMINAAAIHGDKSQGQRTKALAGFKAGEIRILVATDIAARGLDIHQLPQVVNFDLPHVAEDYVHRIGRTGRAGATGHAVSLVCADEIDQLIAIERLIGKKIKRFEHPKLPAQNLLPETPEDPKPLKAKKPKKPKKAKAQNETEQGQSRANSGENRRKAKPKTDNARRGKAEQKNKTSDKTSARSAGQKRANNSTRANNNADSFVGRKRVKQTDAQSHSADPYAKSLADKPQTSSSAENNSNGKRRPSGRRFSIKQGD</sequence>
<feature type="compositionally biased region" description="Low complexity" evidence="12">
    <location>
        <begin position="461"/>
        <end position="472"/>
    </location>
</feature>
<dbReference type="InterPro" id="IPR014001">
    <property type="entry name" value="Helicase_ATP-bd"/>
</dbReference>
<dbReference type="FunFam" id="3.40.50.300:FF:000108">
    <property type="entry name" value="ATP-dependent RNA helicase RhlE"/>
    <property type="match status" value="1"/>
</dbReference>
<evidence type="ECO:0000259" key="15">
    <source>
        <dbReference type="PROSITE" id="PS51195"/>
    </source>
</evidence>
<dbReference type="Gene3D" id="3.40.50.300">
    <property type="entry name" value="P-loop containing nucleotide triphosphate hydrolases"/>
    <property type="match status" value="2"/>
</dbReference>
<evidence type="ECO:0000256" key="2">
    <source>
        <dbReference type="ARBA" id="ARBA00022490"/>
    </source>
</evidence>
<dbReference type="GO" id="GO:0005524">
    <property type="term" value="F:ATP binding"/>
    <property type="evidence" value="ECO:0007669"/>
    <property type="project" value="UniProtKB-KW"/>
</dbReference>
<evidence type="ECO:0000256" key="5">
    <source>
        <dbReference type="ARBA" id="ARBA00022806"/>
    </source>
</evidence>
<reference evidence="16 17" key="1">
    <citation type="journal article" date="2014" name="Genome Announc.">
        <title>Draft Genome Sequence of the Agar-Degrading Bacterium Catenovulum sp. Strain DS-2, Isolated from Intestines of Haliotis diversicolor.</title>
        <authorList>
            <person name="Shan D."/>
            <person name="Li X."/>
            <person name="Gu Z."/>
            <person name="Wei G."/>
            <person name="Gao Z."/>
            <person name="Shao Z."/>
        </authorList>
    </citation>
    <scope>NUCLEOTIDE SEQUENCE [LARGE SCALE GENOMIC DNA]</scope>
    <source>
        <strain evidence="16 17">DS-2</strain>
    </source>
</reference>
<dbReference type="GO" id="GO:0042255">
    <property type="term" value="P:ribosome assembly"/>
    <property type="evidence" value="ECO:0007669"/>
    <property type="project" value="UniProtKB-ARBA"/>
</dbReference>
<name>W7QJY6_9ALTE</name>
<feature type="compositionally biased region" description="Basic and acidic residues" evidence="12">
    <location>
        <begin position="432"/>
        <end position="453"/>
    </location>
</feature>
<dbReference type="InterPro" id="IPR027417">
    <property type="entry name" value="P-loop_NTPase"/>
</dbReference>
<dbReference type="PANTHER" id="PTHR47959">
    <property type="entry name" value="ATP-DEPENDENT RNA HELICASE RHLE-RELATED"/>
    <property type="match status" value="1"/>
</dbReference>
<feature type="compositionally biased region" description="Polar residues" evidence="12">
    <location>
        <begin position="411"/>
        <end position="424"/>
    </location>
</feature>
<evidence type="ECO:0000256" key="12">
    <source>
        <dbReference type="SAM" id="MobiDB-lite"/>
    </source>
</evidence>
<evidence type="ECO:0000259" key="13">
    <source>
        <dbReference type="PROSITE" id="PS51192"/>
    </source>
</evidence>
<keyword evidence="17" id="KW-1185">Reference proteome</keyword>
<dbReference type="Pfam" id="PF00271">
    <property type="entry name" value="Helicase_C"/>
    <property type="match status" value="1"/>
</dbReference>
<comment type="catalytic activity">
    <reaction evidence="8">
        <text>ATP + H2O = ADP + phosphate + H(+)</text>
        <dbReference type="Rhea" id="RHEA:13065"/>
        <dbReference type="ChEBI" id="CHEBI:15377"/>
        <dbReference type="ChEBI" id="CHEBI:15378"/>
        <dbReference type="ChEBI" id="CHEBI:30616"/>
        <dbReference type="ChEBI" id="CHEBI:43474"/>
        <dbReference type="ChEBI" id="CHEBI:456216"/>
        <dbReference type="EC" id="3.6.4.13"/>
    </reaction>
</comment>
<evidence type="ECO:0000256" key="9">
    <source>
        <dbReference type="ARBA" id="ARBA00074363"/>
    </source>
</evidence>
<comment type="caution">
    <text evidence="16">The sequence shown here is derived from an EMBL/GenBank/DDBJ whole genome shotgun (WGS) entry which is preliminary data.</text>
</comment>
<protein>
    <recommendedName>
        <fullName evidence="9">DEAD-box ATP-dependent RNA helicase RhpA</fullName>
        <ecNumber evidence="1">3.6.4.13</ecNumber>
    </recommendedName>
</protein>
<keyword evidence="2" id="KW-0963">Cytoplasm</keyword>
<feature type="compositionally biased region" description="Basic residues" evidence="12">
    <location>
        <begin position="514"/>
        <end position="529"/>
    </location>
</feature>
<dbReference type="GO" id="GO:0009266">
    <property type="term" value="P:response to temperature stimulus"/>
    <property type="evidence" value="ECO:0007669"/>
    <property type="project" value="UniProtKB-ARBA"/>
</dbReference>
<feature type="region of interest" description="Disordered" evidence="12">
    <location>
        <begin position="382"/>
        <end position="529"/>
    </location>
</feature>
<dbReference type="GO" id="GO:0005829">
    <property type="term" value="C:cytosol"/>
    <property type="evidence" value="ECO:0007669"/>
    <property type="project" value="TreeGrafter"/>
</dbReference>
<dbReference type="GO" id="GO:0016787">
    <property type="term" value="F:hydrolase activity"/>
    <property type="evidence" value="ECO:0007669"/>
    <property type="project" value="UniProtKB-KW"/>
</dbReference>
<dbReference type="EMBL" id="ARZY01000026">
    <property type="protein sequence ID" value="EWH09277.1"/>
    <property type="molecule type" value="Genomic_DNA"/>
</dbReference>
<dbReference type="PATRIC" id="fig|1328313.3.peg.2748"/>
<evidence type="ECO:0000256" key="6">
    <source>
        <dbReference type="ARBA" id="ARBA00022840"/>
    </source>
</evidence>
<keyword evidence="3 11" id="KW-0547">Nucleotide-binding</keyword>
<dbReference type="STRING" id="1328313.DS2_13454"/>
<dbReference type="OrthoDB" id="9805696at2"/>
<feature type="domain" description="Helicase C-terminal" evidence="14">
    <location>
        <begin position="236"/>
        <end position="387"/>
    </location>
</feature>
<gene>
    <name evidence="16" type="ORF">DS2_13454</name>
</gene>
<feature type="domain" description="Helicase ATP-binding" evidence="13">
    <location>
        <begin position="36"/>
        <end position="213"/>
    </location>
</feature>
<comment type="similarity">
    <text evidence="7 11">Belongs to the DEAD box helicase family.</text>
</comment>
<dbReference type="AlphaFoldDB" id="W7QJY6"/>